<dbReference type="SMR" id="A0A8T2F5M9"/>
<organism evidence="1 2">
    <name type="scientific">Arabidopsis thaliana x Arabidopsis arenosa</name>
    <dbReference type="NCBI Taxonomy" id="1240361"/>
    <lineage>
        <taxon>Eukaryota</taxon>
        <taxon>Viridiplantae</taxon>
        <taxon>Streptophyta</taxon>
        <taxon>Embryophyta</taxon>
        <taxon>Tracheophyta</taxon>
        <taxon>Spermatophyta</taxon>
        <taxon>Magnoliopsida</taxon>
        <taxon>eudicotyledons</taxon>
        <taxon>Gunneridae</taxon>
        <taxon>Pentapetalae</taxon>
        <taxon>rosids</taxon>
        <taxon>malvids</taxon>
        <taxon>Brassicales</taxon>
        <taxon>Brassicaceae</taxon>
        <taxon>Camelineae</taxon>
        <taxon>Arabidopsis</taxon>
    </lineage>
</organism>
<comment type="caution">
    <text evidence="1">The sequence shown here is derived from an EMBL/GenBank/DDBJ whole genome shotgun (WGS) entry which is preliminary data.</text>
</comment>
<reference evidence="1 2" key="1">
    <citation type="submission" date="2020-12" db="EMBL/GenBank/DDBJ databases">
        <title>Concerted genomic and epigenomic changes stabilize Arabidopsis allopolyploids.</title>
        <authorList>
            <person name="Chen Z."/>
        </authorList>
    </citation>
    <scope>NUCLEOTIDE SEQUENCE [LARGE SCALE GENOMIC DNA]</scope>
    <source>
        <strain evidence="1">Allo738</strain>
        <tissue evidence="1">Leaf</tissue>
    </source>
</reference>
<name>A0A8T2F5M9_9BRAS</name>
<dbReference type="EMBL" id="JAEFBK010000003">
    <property type="protein sequence ID" value="KAG7626921.1"/>
    <property type="molecule type" value="Genomic_DNA"/>
</dbReference>
<keyword evidence="2" id="KW-1185">Reference proteome</keyword>
<accession>A0A8T2F5M9</accession>
<evidence type="ECO:0000313" key="2">
    <source>
        <dbReference type="Proteomes" id="UP000694240"/>
    </source>
</evidence>
<evidence type="ECO:0000313" key="1">
    <source>
        <dbReference type="EMBL" id="KAG7626921.1"/>
    </source>
</evidence>
<dbReference type="AlphaFoldDB" id="A0A8T2F5M9"/>
<proteinExistence type="predicted"/>
<gene>
    <name evidence="1" type="ORF">ISN45_At03g030430</name>
</gene>
<dbReference type="Gene3D" id="3.90.25.10">
    <property type="entry name" value="UDP-galactose 4-epimerase, domain 1"/>
    <property type="match status" value="1"/>
</dbReference>
<dbReference type="Proteomes" id="UP000694240">
    <property type="component" value="Chromosome 3"/>
</dbReference>
<sequence length="25" mass="2798">MCRDLWNWASNNPYGYNSSSNGSSS</sequence>
<protein>
    <submittedName>
        <fullName evidence="1">Uncharacterized protein</fullName>
    </submittedName>
</protein>